<reference evidence="10 11" key="1">
    <citation type="submission" date="2021-06" db="EMBL/GenBank/DDBJ databases">
        <title>Genome sequence of Babesia caballi.</title>
        <authorList>
            <person name="Yamagishi J."/>
            <person name="Kidaka T."/>
            <person name="Ochi A."/>
        </authorList>
    </citation>
    <scope>NUCLEOTIDE SEQUENCE [LARGE SCALE GENOMIC DNA]</scope>
    <source>
        <strain evidence="10">USDA-D6B2</strain>
    </source>
</reference>
<proteinExistence type="predicted"/>
<keyword evidence="3" id="KW-0812">Transmembrane</keyword>
<keyword evidence="11" id="KW-1185">Reference proteome</keyword>
<keyword evidence="2" id="KW-0813">Transport</keyword>
<evidence type="ECO:0000256" key="8">
    <source>
        <dbReference type="ARBA" id="ARBA00023136"/>
    </source>
</evidence>
<evidence type="ECO:0000256" key="3">
    <source>
        <dbReference type="ARBA" id="ARBA00022692"/>
    </source>
</evidence>
<dbReference type="RefSeq" id="XP_067717219.1">
    <property type="nucleotide sequence ID" value="XM_067861118.1"/>
</dbReference>
<comment type="subcellular location">
    <subcellularLocation>
        <location evidence="1">Membrane</location>
        <topology evidence="1">Multi-pass membrane protein</topology>
    </subcellularLocation>
</comment>
<gene>
    <name evidence="10" type="ORF">BcabD6B2_45850</name>
</gene>
<accession>A0AAV4LZU2</accession>
<sequence length="403" mass="45576">MMATKPAALGGGARLHPPVLNSKHLVIEVRRGELAMNEFTCQKLLQKVKGSCRVPDIRPNGFITYRDCKQLLSDSDYIANVDTRFECILVRLFPVSAIILHDSVLVVANGNMSMDNFIRALCDITRDYGGGRQAAQSPAMPHTRPSDELDGSIDYTLPFEVKALECCYAAALSHVEQEIAAVEEKFRVVELMVGEKRTYQDINMILHQMKQPVVNLGEILKGFTDMMDELLNDEDSMKLLEFESHMTFYGPETLYPGFEERVVNRDLENLMEYFDQEVDQMARRARTLSSSLTELEKHITVALAIIRNEMMRLELICSILSTAFAAGACLSGLRHAGRAQLCNRAVRDERRQQFREQSRRVHRDFAHRTGLPLLRDIPGQASHISAPRLNNHGASTGRDARRR</sequence>
<evidence type="ECO:0000256" key="9">
    <source>
        <dbReference type="SAM" id="MobiDB-lite"/>
    </source>
</evidence>
<organism evidence="10 11">
    <name type="scientific">Babesia caballi</name>
    <dbReference type="NCBI Taxonomy" id="5871"/>
    <lineage>
        <taxon>Eukaryota</taxon>
        <taxon>Sar</taxon>
        <taxon>Alveolata</taxon>
        <taxon>Apicomplexa</taxon>
        <taxon>Aconoidasida</taxon>
        <taxon>Piroplasmida</taxon>
        <taxon>Babesiidae</taxon>
        <taxon>Babesia</taxon>
    </lineage>
</organism>
<keyword evidence="4" id="KW-0460">Magnesium</keyword>
<dbReference type="Proteomes" id="UP001497744">
    <property type="component" value="Unassembled WGS sequence"/>
</dbReference>
<keyword evidence="6" id="KW-1133">Transmembrane helix</keyword>
<dbReference type="Pfam" id="PF22099">
    <property type="entry name" value="MRS2-like"/>
    <property type="match status" value="1"/>
</dbReference>
<evidence type="ECO:0000256" key="7">
    <source>
        <dbReference type="ARBA" id="ARBA00023065"/>
    </source>
</evidence>
<dbReference type="GO" id="GO:0016020">
    <property type="term" value="C:membrane"/>
    <property type="evidence" value="ECO:0007669"/>
    <property type="project" value="UniProtKB-SubCell"/>
</dbReference>
<dbReference type="AlphaFoldDB" id="A0AAV4LZU2"/>
<evidence type="ECO:0000313" key="11">
    <source>
        <dbReference type="Proteomes" id="UP001497744"/>
    </source>
</evidence>
<name>A0AAV4LZU2_BABCB</name>
<dbReference type="GO" id="GO:0015095">
    <property type="term" value="F:magnesium ion transmembrane transporter activity"/>
    <property type="evidence" value="ECO:0007669"/>
    <property type="project" value="TreeGrafter"/>
</dbReference>
<keyword evidence="5" id="KW-0809">Transit peptide</keyword>
<evidence type="ECO:0000256" key="6">
    <source>
        <dbReference type="ARBA" id="ARBA00022989"/>
    </source>
</evidence>
<dbReference type="Gene3D" id="1.20.58.340">
    <property type="entry name" value="Magnesium transport protein CorA, transmembrane region"/>
    <property type="match status" value="1"/>
</dbReference>
<keyword evidence="8" id="KW-0472">Membrane</keyword>
<dbReference type="PANTHER" id="PTHR13890:SF0">
    <property type="entry name" value="MAGNESIUM TRANSPORTER MRS2 HOMOLOG, MITOCHONDRIAL"/>
    <property type="match status" value="1"/>
</dbReference>
<keyword evidence="7" id="KW-0406">Ion transport</keyword>
<feature type="region of interest" description="Disordered" evidence="9">
    <location>
        <begin position="382"/>
        <end position="403"/>
    </location>
</feature>
<dbReference type="InterPro" id="IPR039204">
    <property type="entry name" value="MRS2-like"/>
</dbReference>
<comment type="caution">
    <text evidence="10">The sequence shown here is derived from an EMBL/GenBank/DDBJ whole genome shotgun (WGS) entry which is preliminary data.</text>
</comment>
<evidence type="ECO:0000256" key="1">
    <source>
        <dbReference type="ARBA" id="ARBA00004141"/>
    </source>
</evidence>
<dbReference type="GeneID" id="94196631"/>
<evidence type="ECO:0000256" key="2">
    <source>
        <dbReference type="ARBA" id="ARBA00022448"/>
    </source>
</evidence>
<protein>
    <submittedName>
        <fullName evidence="10">CorA-like Mg2+ transporter protein, putative</fullName>
    </submittedName>
</protein>
<evidence type="ECO:0000313" key="10">
    <source>
        <dbReference type="EMBL" id="GIX65150.1"/>
    </source>
</evidence>
<evidence type="ECO:0000256" key="5">
    <source>
        <dbReference type="ARBA" id="ARBA00022946"/>
    </source>
</evidence>
<dbReference type="EMBL" id="BPLF01000004">
    <property type="protein sequence ID" value="GIX65150.1"/>
    <property type="molecule type" value="Genomic_DNA"/>
</dbReference>
<dbReference type="PANTHER" id="PTHR13890">
    <property type="entry name" value="RNA SPLICING PROTEIN MRS2, MITOCHONDRIAL"/>
    <property type="match status" value="1"/>
</dbReference>
<evidence type="ECO:0000256" key="4">
    <source>
        <dbReference type="ARBA" id="ARBA00022842"/>
    </source>
</evidence>